<evidence type="ECO:0000313" key="5">
    <source>
        <dbReference type="EMBL" id="SCX38806.1"/>
    </source>
</evidence>
<evidence type="ECO:0000259" key="4">
    <source>
        <dbReference type="Pfam" id="PF06276"/>
    </source>
</evidence>
<feature type="domain" description="Aerobactin siderophore biosynthesis IucA/IucC N-terminal" evidence="3">
    <location>
        <begin position="133"/>
        <end position="383"/>
    </location>
</feature>
<accession>A0A1G4XC92</accession>
<dbReference type="STRING" id="1960309.SAMN03159343_0507"/>
<dbReference type="Gene3D" id="3.30.310.280">
    <property type="match status" value="1"/>
</dbReference>
<comment type="pathway">
    <text evidence="1">Siderophore biosynthesis.</text>
</comment>
<dbReference type="PANTHER" id="PTHR34384:SF6">
    <property type="entry name" value="STAPHYLOFERRIN B SYNTHASE"/>
    <property type="match status" value="1"/>
</dbReference>
<organism evidence="5 6">
    <name type="scientific">Klenkia marina</name>
    <dbReference type="NCBI Taxonomy" id="1960309"/>
    <lineage>
        <taxon>Bacteria</taxon>
        <taxon>Bacillati</taxon>
        <taxon>Actinomycetota</taxon>
        <taxon>Actinomycetes</taxon>
        <taxon>Geodermatophilales</taxon>
        <taxon>Geodermatophilaceae</taxon>
        <taxon>Klenkia</taxon>
    </lineage>
</organism>
<evidence type="ECO:0000313" key="6">
    <source>
        <dbReference type="Proteomes" id="UP000198981"/>
    </source>
</evidence>
<feature type="domain" description="Aerobactin siderophore biosynthesis IucA/IucC-like C-terminal" evidence="4">
    <location>
        <begin position="405"/>
        <end position="560"/>
    </location>
</feature>
<keyword evidence="6" id="KW-1185">Reference proteome</keyword>
<comment type="similarity">
    <text evidence="2">Belongs to the IucA/IucC family.</text>
</comment>
<evidence type="ECO:0000256" key="2">
    <source>
        <dbReference type="ARBA" id="ARBA00007832"/>
    </source>
</evidence>
<dbReference type="InterPro" id="IPR022770">
    <property type="entry name" value="IucA/IucC-like_C"/>
</dbReference>
<dbReference type="Gene3D" id="6.10.250.3370">
    <property type="match status" value="1"/>
</dbReference>
<dbReference type="AlphaFoldDB" id="A0A1G4XC92"/>
<dbReference type="GO" id="GO:0016881">
    <property type="term" value="F:acid-amino acid ligase activity"/>
    <property type="evidence" value="ECO:0007669"/>
    <property type="project" value="UniProtKB-ARBA"/>
</dbReference>
<evidence type="ECO:0000259" key="3">
    <source>
        <dbReference type="Pfam" id="PF04183"/>
    </source>
</evidence>
<sequence length="591" mass="65031">MIDHLTPEAWAAAGRHLVTKALSEFAHERLLVPEPVDGGYVVRSDDGGTEYRFTARRLPLDHWLVDPGSVVRLVGGTEHPLDAVQFVLDVRGALRLSDAVLPVYLEEITSTLASRAFKAARGLPTSAELVDADFQTVETSMTEGHPCFVANNGRLGFTAAEFGQHAPEAANPVRLVWVAARRDRSVLAVSAGLTEQELYAGELGRPTLERFAGTLRALGLDPADYRFFPVHPWQWANRVAVTFAAELATRQLVHLGEGDDEMLAQQSIRTLFNTSRPHRHYVKTSLSVLNMGFLRGLSTEYMAVTPAINDWVHELVSGDPVLAGCGFSVLRERAAGGFRADWVQQATAPGSPYRKMLAALWRESPVPSLRPGQRLATMASLLHVDDAGRPFVSALVERSGLPARDWLRRYLDAYLVPVVHCLTAHRLAFMPHGENLVLVLEDGVPVRAVMKDIGEEVALLNSDVDLPADVERIRVQVPEEHVPLSVQTDVLDCFFRFLAPLLDEDGVLPVEEFWAEVAACLRAWEAATPGLDGRRVDLFAPTFPLSALNRLQLRDNRQMVDLADPSSALQLVGDLVNPLYAHRAAGVLPQR</sequence>
<dbReference type="GO" id="GO:0019290">
    <property type="term" value="P:siderophore biosynthetic process"/>
    <property type="evidence" value="ECO:0007669"/>
    <property type="project" value="InterPro"/>
</dbReference>
<dbReference type="RefSeq" id="WP_165839245.1">
    <property type="nucleotide sequence ID" value="NZ_FMUH01000001.1"/>
</dbReference>
<dbReference type="Proteomes" id="UP000198981">
    <property type="component" value="Unassembled WGS sequence"/>
</dbReference>
<reference evidence="6" key="1">
    <citation type="submission" date="2016-10" db="EMBL/GenBank/DDBJ databases">
        <authorList>
            <person name="Varghese N."/>
            <person name="Submissions S."/>
        </authorList>
    </citation>
    <scope>NUCLEOTIDE SEQUENCE [LARGE SCALE GENOMIC DNA]</scope>
    <source>
        <strain evidence="6">DSM 45722</strain>
    </source>
</reference>
<dbReference type="EMBL" id="FMUH01000001">
    <property type="protein sequence ID" value="SCX38806.1"/>
    <property type="molecule type" value="Genomic_DNA"/>
</dbReference>
<proteinExistence type="inferred from homology"/>
<dbReference type="InterPro" id="IPR007310">
    <property type="entry name" value="Aerobactin_biosyn_IucA/IucC_N"/>
</dbReference>
<dbReference type="PANTHER" id="PTHR34384">
    <property type="entry name" value="L-2,3-DIAMINOPROPANOATE--CITRATE LIGASE"/>
    <property type="match status" value="1"/>
</dbReference>
<dbReference type="Pfam" id="PF06276">
    <property type="entry name" value="FhuF"/>
    <property type="match status" value="1"/>
</dbReference>
<evidence type="ECO:0000256" key="1">
    <source>
        <dbReference type="ARBA" id="ARBA00004924"/>
    </source>
</evidence>
<protein>
    <submittedName>
        <fullName evidence="5">Siderophore synthetase component</fullName>
    </submittedName>
</protein>
<gene>
    <name evidence="5" type="ORF">SAMN03159343_0507</name>
</gene>
<name>A0A1G4XC92_9ACTN</name>
<dbReference type="Pfam" id="PF04183">
    <property type="entry name" value="IucA_IucC"/>
    <property type="match status" value="1"/>
</dbReference>
<dbReference type="Gene3D" id="1.10.510.40">
    <property type="match status" value="1"/>
</dbReference>
<dbReference type="InterPro" id="IPR037455">
    <property type="entry name" value="LucA/IucC-like"/>
</dbReference>